<accession>A0AAQ4EL82</accession>
<comment type="caution">
    <text evidence="1">The sequence shown here is derived from an EMBL/GenBank/DDBJ whole genome shotgun (WGS) entry which is preliminary data.</text>
</comment>
<protein>
    <submittedName>
        <fullName evidence="1">Uncharacterized protein</fullName>
    </submittedName>
</protein>
<name>A0AAQ4EL82_AMBAM</name>
<dbReference type="Proteomes" id="UP001321473">
    <property type="component" value="Unassembled WGS sequence"/>
</dbReference>
<reference evidence="1 2" key="1">
    <citation type="journal article" date="2023" name="Arcadia Sci">
        <title>De novo assembly of a long-read Amblyomma americanum tick genome.</title>
        <authorList>
            <person name="Chou S."/>
            <person name="Poskanzer K.E."/>
            <person name="Rollins M."/>
            <person name="Thuy-Boun P.S."/>
        </authorList>
    </citation>
    <scope>NUCLEOTIDE SEQUENCE [LARGE SCALE GENOMIC DNA]</scope>
    <source>
        <strain evidence="1">F_SG_1</strain>
        <tissue evidence="1">Salivary glands</tissue>
    </source>
</reference>
<gene>
    <name evidence="1" type="ORF">V5799_031167</name>
</gene>
<evidence type="ECO:0000313" key="1">
    <source>
        <dbReference type="EMBL" id="KAK8775477.1"/>
    </source>
</evidence>
<keyword evidence="2" id="KW-1185">Reference proteome</keyword>
<dbReference type="AlphaFoldDB" id="A0AAQ4EL82"/>
<dbReference type="EMBL" id="JARKHS020014104">
    <property type="protein sequence ID" value="KAK8775477.1"/>
    <property type="molecule type" value="Genomic_DNA"/>
</dbReference>
<organism evidence="1 2">
    <name type="scientific">Amblyomma americanum</name>
    <name type="common">Lone star tick</name>
    <dbReference type="NCBI Taxonomy" id="6943"/>
    <lineage>
        <taxon>Eukaryota</taxon>
        <taxon>Metazoa</taxon>
        <taxon>Ecdysozoa</taxon>
        <taxon>Arthropoda</taxon>
        <taxon>Chelicerata</taxon>
        <taxon>Arachnida</taxon>
        <taxon>Acari</taxon>
        <taxon>Parasitiformes</taxon>
        <taxon>Ixodida</taxon>
        <taxon>Ixodoidea</taxon>
        <taxon>Ixodidae</taxon>
        <taxon>Amblyomminae</taxon>
        <taxon>Amblyomma</taxon>
    </lineage>
</organism>
<sequence>MEDGRGVAVQFQGDRDFCQGPGQLCASVTRSISFECRFSHRTKWTWHTSCARFNLSRAPSDTLHGIYSC</sequence>
<proteinExistence type="predicted"/>
<evidence type="ECO:0000313" key="2">
    <source>
        <dbReference type="Proteomes" id="UP001321473"/>
    </source>
</evidence>